<dbReference type="AlphaFoldDB" id="A0A1F7RUE1"/>
<comment type="caution">
    <text evidence="3">The sequence shown here is derived from an EMBL/GenBank/DDBJ whole genome shotgun (WGS) entry which is preliminary data.</text>
</comment>
<dbReference type="Gene3D" id="3.40.50.720">
    <property type="entry name" value="NAD(P)-binding Rossmann-like Domain"/>
    <property type="match status" value="1"/>
</dbReference>
<dbReference type="InterPro" id="IPR036291">
    <property type="entry name" value="NAD(P)-bd_dom_sf"/>
</dbReference>
<comment type="similarity">
    <text evidence="1">Belongs to the NAD(P)-dependent epimerase/dehydratase family.</text>
</comment>
<proteinExistence type="inferred from homology"/>
<evidence type="ECO:0000256" key="1">
    <source>
        <dbReference type="ARBA" id="ARBA00007637"/>
    </source>
</evidence>
<dbReference type="Proteomes" id="UP000179266">
    <property type="component" value="Unassembled WGS sequence"/>
</dbReference>
<reference evidence="3 4" key="1">
    <citation type="journal article" date="2016" name="Nat. Commun.">
        <title>Thousands of microbial genomes shed light on interconnected biogeochemical processes in an aquifer system.</title>
        <authorList>
            <person name="Anantharaman K."/>
            <person name="Brown C.T."/>
            <person name="Hug L.A."/>
            <person name="Sharon I."/>
            <person name="Castelle C.J."/>
            <person name="Probst A.J."/>
            <person name="Thomas B.C."/>
            <person name="Singh A."/>
            <person name="Wilkins M.J."/>
            <person name="Karaoz U."/>
            <person name="Brodie E.L."/>
            <person name="Williams K.H."/>
            <person name="Hubbard S.S."/>
            <person name="Banfield J.F."/>
        </authorList>
    </citation>
    <scope>NUCLEOTIDE SEQUENCE [LARGE SCALE GENOMIC DNA]</scope>
</reference>
<evidence type="ECO:0000313" key="4">
    <source>
        <dbReference type="Proteomes" id="UP000179266"/>
    </source>
</evidence>
<gene>
    <name evidence="3" type="ORF">A2161_06415</name>
</gene>
<sequence>MRILIIGGTRFIGPYVVSSLHQKGHEITVFHRGKTKSELPSGVNTLHGDRRQLTDFRKELRSSNPDIVLDMIPIVEQDAISINEVFKGVAQRVVAVSSQDVYRAYGVLNNKEPGPADPVPLTEKSPLRQKLYPYRGENLRDSKDPLKLMDDYDKILIERVYLKNPDLHGTILRLPMVYGPGDYQHRLFEFLKRMDDSRPVILLSESLAGWRWTRGYVENVASAISMAVVNNNAAGNIYNIGEQETLTMAEWGRKIGDAAGWHGKIMIVPDGKMPEHLLPGMNTSQQLVTDTSLLRSELKYSEHIQQHEALKRTIKWERANPPEKIPAGTFDYASEDTIIEKLDRIS</sequence>
<accession>A0A1F7RUE1</accession>
<dbReference type="SUPFAM" id="SSF51735">
    <property type="entry name" value="NAD(P)-binding Rossmann-fold domains"/>
    <property type="match status" value="1"/>
</dbReference>
<protein>
    <recommendedName>
        <fullName evidence="2">NAD-dependent epimerase/dehydratase domain-containing protein</fullName>
    </recommendedName>
</protein>
<dbReference type="PANTHER" id="PTHR43000">
    <property type="entry name" value="DTDP-D-GLUCOSE 4,6-DEHYDRATASE-RELATED"/>
    <property type="match status" value="1"/>
</dbReference>
<dbReference type="InterPro" id="IPR001509">
    <property type="entry name" value="Epimerase_deHydtase"/>
</dbReference>
<evidence type="ECO:0000313" key="3">
    <source>
        <dbReference type="EMBL" id="OGL44654.1"/>
    </source>
</evidence>
<dbReference type="Pfam" id="PF01370">
    <property type="entry name" value="Epimerase"/>
    <property type="match status" value="1"/>
</dbReference>
<dbReference type="EMBL" id="MGDD01000213">
    <property type="protein sequence ID" value="OGL44654.1"/>
    <property type="molecule type" value="Genomic_DNA"/>
</dbReference>
<name>A0A1F7RUE1_9BACT</name>
<organism evidence="3 4">
    <name type="scientific">Candidatus Schekmanbacteria bacterium RBG_13_48_7</name>
    <dbReference type="NCBI Taxonomy" id="1817878"/>
    <lineage>
        <taxon>Bacteria</taxon>
        <taxon>Candidatus Schekmaniibacteriota</taxon>
    </lineage>
</organism>
<evidence type="ECO:0000259" key="2">
    <source>
        <dbReference type="Pfam" id="PF01370"/>
    </source>
</evidence>
<feature type="domain" description="NAD-dependent epimerase/dehydratase" evidence="2">
    <location>
        <begin position="3"/>
        <end position="241"/>
    </location>
</feature>